<evidence type="ECO:0000256" key="4">
    <source>
        <dbReference type="ARBA" id="ARBA00012670"/>
    </source>
</evidence>
<comment type="similarity">
    <text evidence="2">Belongs to the glycosyl hydrolase 51 family.</text>
</comment>
<comment type="catalytic activity">
    <reaction evidence="1">
        <text>Hydrolysis of terminal non-reducing alpha-L-arabinofuranoside residues in alpha-L-arabinosides.</text>
        <dbReference type="EC" id="3.2.1.55"/>
    </reaction>
</comment>
<dbReference type="Gene3D" id="2.60.40.1180">
    <property type="entry name" value="Golgi alpha-mannosidase II"/>
    <property type="match status" value="1"/>
</dbReference>
<evidence type="ECO:0000256" key="1">
    <source>
        <dbReference type="ARBA" id="ARBA00001462"/>
    </source>
</evidence>
<feature type="chain" id="PRO_5024887151" description="non-reducing end alpha-L-arabinofuranosidase" evidence="8">
    <location>
        <begin position="24"/>
        <end position="666"/>
    </location>
</feature>
<dbReference type="PANTHER" id="PTHR43576">
    <property type="entry name" value="ALPHA-L-ARABINOFURANOSIDASE C-RELATED"/>
    <property type="match status" value="1"/>
</dbReference>
<protein>
    <recommendedName>
        <fullName evidence="4">non-reducing end alpha-L-arabinofuranosidase</fullName>
        <ecNumber evidence="4">3.2.1.55</ecNumber>
    </recommendedName>
</protein>
<keyword evidence="6" id="KW-0119">Carbohydrate metabolism</keyword>
<dbReference type="PANTHER" id="PTHR43576:SF2">
    <property type="entry name" value="INTRACELLULAR EXO-ALPHA-L-ARABINOFURANOSIDASE 2"/>
    <property type="match status" value="1"/>
</dbReference>
<dbReference type="Gene3D" id="3.20.20.80">
    <property type="entry name" value="Glycosidases"/>
    <property type="match status" value="1"/>
</dbReference>
<name>A0A5K7X3U3_9BACT</name>
<dbReference type="InterPro" id="IPR008979">
    <property type="entry name" value="Galactose-bd-like_sf"/>
</dbReference>
<dbReference type="SUPFAM" id="SSF49785">
    <property type="entry name" value="Galactose-binding domain-like"/>
    <property type="match status" value="1"/>
</dbReference>
<dbReference type="EMBL" id="AP021861">
    <property type="protein sequence ID" value="BBO31190.1"/>
    <property type="molecule type" value="Genomic_DNA"/>
</dbReference>
<comment type="subunit">
    <text evidence="3">Homohexamer; trimer of dimers.</text>
</comment>
<dbReference type="EC" id="3.2.1.55" evidence="4"/>
<keyword evidence="7 10" id="KW-0326">Glycosidase</keyword>
<evidence type="ECO:0000256" key="7">
    <source>
        <dbReference type="ARBA" id="ARBA00023295"/>
    </source>
</evidence>
<feature type="signal peptide" evidence="8">
    <location>
        <begin position="1"/>
        <end position="23"/>
    </location>
</feature>
<dbReference type="RefSeq" id="WP_152097372.1">
    <property type="nucleotide sequence ID" value="NZ_AP021861.1"/>
</dbReference>
<evidence type="ECO:0000256" key="8">
    <source>
        <dbReference type="SAM" id="SignalP"/>
    </source>
</evidence>
<dbReference type="InterPro" id="IPR017853">
    <property type="entry name" value="GH"/>
</dbReference>
<evidence type="ECO:0000313" key="11">
    <source>
        <dbReference type="Proteomes" id="UP000326837"/>
    </source>
</evidence>
<evidence type="ECO:0000256" key="5">
    <source>
        <dbReference type="ARBA" id="ARBA00022801"/>
    </source>
</evidence>
<evidence type="ECO:0000259" key="9">
    <source>
        <dbReference type="SMART" id="SM00813"/>
    </source>
</evidence>
<keyword evidence="11" id="KW-1185">Reference proteome</keyword>
<feature type="domain" description="Alpha-L-arabinofuranosidase C-terminal" evidence="9">
    <location>
        <begin position="483"/>
        <end position="657"/>
    </location>
</feature>
<dbReference type="Pfam" id="PF22848">
    <property type="entry name" value="ASD1_dom"/>
    <property type="match status" value="1"/>
</dbReference>
<sequence>MRTSPAFAFAVAAILCSSPIARLDAADAVSEPAASAPKTATTVKINAAERRPDINPFIYAQFIEHLGRCIYGGIWAEMLEDRKFYFPITENYAPYKSLEKTEFPVVGASPWQIIGSADGVAMTKEKPFVGEQTPQIAAGHGIRQRDLGVVQGKKYIGYAWLKSAGDKPAAVEVVLKTSDDAKPTAHKIAKLTGDYQKYPFEFTADATTDHANLELNAVGEGNVLVGTISLMPADNVKGMRADTLALLKELDAPMYRWPGGNFVSGYDWRDGIGDRDRRPPRKNPAWTGVEHNDVGLDEFLVFCQEVGAEPLIAVNTGFGDDYSAAQEVDYCNGAADTIGGEWRVKNGRVEPYGVKYWCVGNEMFGNWQLGYMALPQYAQKHNLVAKAMLKADPTIELIGVGNFDPKDNAKWSEGMLKDCHEHMDYISEHFYRGRTPWGEKTPDDVAQHVAMLKEEVKKKADGHRDIQKRQGLLPDRTIPIVMDEWNYWHNDYVYGELGCAYDLADALGVAAGLHEFFRNTDIIRMAHYAQTVNVIGCIKTTKTDAFLDTTAYPLMLYRKHFGTQPVAVDYEAGEQNLDVAAALSEDGKTLAIGVVNPSNKPAQLKFDVADLKPSQAATQWIVAGKDPRATNDADNDRIKDVQSDVEFDGNWEVPGFAFGILSIPLQ</sequence>
<evidence type="ECO:0000256" key="3">
    <source>
        <dbReference type="ARBA" id="ARBA00011165"/>
    </source>
</evidence>
<proteinExistence type="inferred from homology"/>
<organism evidence="10 11">
    <name type="scientific">Lacipirellula parvula</name>
    <dbReference type="NCBI Taxonomy" id="2650471"/>
    <lineage>
        <taxon>Bacteria</taxon>
        <taxon>Pseudomonadati</taxon>
        <taxon>Planctomycetota</taxon>
        <taxon>Planctomycetia</taxon>
        <taxon>Pirellulales</taxon>
        <taxon>Lacipirellulaceae</taxon>
        <taxon>Lacipirellula</taxon>
    </lineage>
</organism>
<evidence type="ECO:0000313" key="10">
    <source>
        <dbReference type="EMBL" id="BBO31190.1"/>
    </source>
</evidence>
<dbReference type="SUPFAM" id="SSF51445">
    <property type="entry name" value="(Trans)glycosidases"/>
    <property type="match status" value="1"/>
</dbReference>
<dbReference type="InterPro" id="IPR055235">
    <property type="entry name" value="ASD1_cat"/>
</dbReference>
<accession>A0A5K7X3U3</accession>
<dbReference type="KEGG" id="lpav:PLANPX_0802"/>
<reference evidence="11" key="1">
    <citation type="submission" date="2019-10" db="EMBL/GenBank/DDBJ databases">
        <title>Lacipirellula parvula gen. nov., sp. nov., representing a lineage of planctomycetes widespread in freshwater anoxic habitats, and description of the family Lacipirellulaceae.</title>
        <authorList>
            <person name="Dedysh S.N."/>
            <person name="Kulichevskaya I.S."/>
            <person name="Beletsky A.V."/>
            <person name="Rakitin A.L."/>
            <person name="Mardanov A.V."/>
            <person name="Ivanova A.A."/>
            <person name="Saltykova V.X."/>
            <person name="Rijpstra W.I.C."/>
            <person name="Sinninghe Damste J.S."/>
            <person name="Ravin N.V."/>
        </authorList>
    </citation>
    <scope>NUCLEOTIDE SEQUENCE [LARGE SCALE GENOMIC DNA]</scope>
    <source>
        <strain evidence="11">PX69</strain>
    </source>
</reference>
<evidence type="ECO:0000256" key="2">
    <source>
        <dbReference type="ARBA" id="ARBA00007186"/>
    </source>
</evidence>
<gene>
    <name evidence="10" type="ORF">PLANPX_0802</name>
</gene>
<dbReference type="GO" id="GO:0046556">
    <property type="term" value="F:alpha-L-arabinofuranosidase activity"/>
    <property type="evidence" value="ECO:0007669"/>
    <property type="project" value="UniProtKB-EC"/>
</dbReference>
<dbReference type="GO" id="GO:0000272">
    <property type="term" value="P:polysaccharide catabolic process"/>
    <property type="evidence" value="ECO:0007669"/>
    <property type="project" value="TreeGrafter"/>
</dbReference>
<dbReference type="Proteomes" id="UP000326837">
    <property type="component" value="Chromosome"/>
</dbReference>
<dbReference type="InterPro" id="IPR013780">
    <property type="entry name" value="Glyco_hydro_b"/>
</dbReference>
<dbReference type="SUPFAM" id="SSF51011">
    <property type="entry name" value="Glycosyl hydrolase domain"/>
    <property type="match status" value="1"/>
</dbReference>
<keyword evidence="5 10" id="KW-0378">Hydrolase</keyword>
<dbReference type="Pfam" id="PF06964">
    <property type="entry name" value="Alpha-L-AF_C"/>
    <property type="match status" value="1"/>
</dbReference>
<dbReference type="AlphaFoldDB" id="A0A5K7X3U3"/>
<dbReference type="SMART" id="SM00813">
    <property type="entry name" value="Alpha-L-AF_C"/>
    <property type="match status" value="1"/>
</dbReference>
<evidence type="ECO:0000256" key="6">
    <source>
        <dbReference type="ARBA" id="ARBA00023277"/>
    </source>
</evidence>
<keyword evidence="8" id="KW-0732">Signal</keyword>
<dbReference type="GO" id="GO:0046373">
    <property type="term" value="P:L-arabinose metabolic process"/>
    <property type="evidence" value="ECO:0007669"/>
    <property type="project" value="InterPro"/>
</dbReference>
<dbReference type="InterPro" id="IPR010720">
    <property type="entry name" value="Alpha-L-AF_C"/>
</dbReference>